<reference evidence="1 2" key="1">
    <citation type="submission" date="2016-07" db="EMBL/GenBank/DDBJ databases">
        <title>Comparative genomics of the Campylobacter concisus group.</title>
        <authorList>
            <person name="Miller W.G."/>
            <person name="Yee E."/>
            <person name="Chapman M.H."/>
            <person name="Huynh S."/>
            <person name="Bono J.L."/>
            <person name="On S.L.W."/>
            <person name="StLeger J."/>
            <person name="Foster G."/>
            <person name="Parker C.T."/>
        </authorList>
    </citation>
    <scope>NUCLEOTIDE SEQUENCE [LARGE SCALE GENOMIC DNA]</scope>
    <source>
        <strain evidence="1 2">ATCC 33238</strain>
    </source>
</reference>
<sequence>MQGNKKMREYFSSLDPNETSQKEIENFMRGLLQDYALEVAGVKFAFAEIEIYTNADKNTYKRTSSAGDIFFHNFGFDICFNSSEEAYGGVLVRSLWPLEGAEPIAGPRRCANAILNISEPNLSFCLLETGENSQEAAEFSCRVRRADLDASGERVNERRRLTSSKFESWLESGEKEAEKYKKAINKYKDGTENEKSTPNQAN</sequence>
<organism evidence="1 2">
    <name type="scientific">Campylobacter rectus</name>
    <name type="common">Wolinella recta</name>
    <dbReference type="NCBI Taxonomy" id="203"/>
    <lineage>
        <taxon>Bacteria</taxon>
        <taxon>Pseudomonadati</taxon>
        <taxon>Campylobacterota</taxon>
        <taxon>Epsilonproteobacteria</taxon>
        <taxon>Campylobacterales</taxon>
        <taxon>Campylobacteraceae</taxon>
        <taxon>Campylobacter</taxon>
    </lineage>
</organism>
<evidence type="ECO:0000313" key="1">
    <source>
        <dbReference type="EMBL" id="QCD47497.1"/>
    </source>
</evidence>
<accession>A0A6G5QPH2</accession>
<gene>
    <name evidence="1" type="ORF">CRECT_1877</name>
</gene>
<name>A0A6G5QPH2_CAMRE</name>
<dbReference type="AlphaFoldDB" id="A0A6G5QPH2"/>
<dbReference type="Proteomes" id="UP000502377">
    <property type="component" value="Chromosome"/>
</dbReference>
<proteinExistence type="predicted"/>
<dbReference type="KEGG" id="crx:CRECT_1877"/>
<evidence type="ECO:0000313" key="2">
    <source>
        <dbReference type="Proteomes" id="UP000502377"/>
    </source>
</evidence>
<dbReference type="RefSeq" id="WP_004318260.1">
    <property type="nucleotide sequence ID" value="NZ_CAURIV010000013.1"/>
</dbReference>
<dbReference type="EMBL" id="CP012543">
    <property type="protein sequence ID" value="QCD47497.1"/>
    <property type="molecule type" value="Genomic_DNA"/>
</dbReference>
<protein>
    <submittedName>
        <fullName evidence="1">Uncharacterized protein</fullName>
    </submittedName>
</protein>